<sequence>MAKYIQTEIGTEKQCIHCGEYFPATKEFFYGTGRIKKDGTCSLEANCKDCYKQRFKPWVKKCNDVSYRYA</sequence>
<dbReference type="AlphaFoldDB" id="V2TG78"/>
<proteinExistence type="predicted"/>
<evidence type="ECO:0000313" key="1">
    <source>
        <dbReference type="EMBL" id="ESK41038.1"/>
    </source>
</evidence>
<organism evidence="1 2">
    <name type="scientific">Acinetobacter nectaris CIP 110549</name>
    <dbReference type="NCBI Taxonomy" id="1392540"/>
    <lineage>
        <taxon>Bacteria</taxon>
        <taxon>Pseudomonadati</taxon>
        <taxon>Pseudomonadota</taxon>
        <taxon>Gammaproteobacteria</taxon>
        <taxon>Moraxellales</taxon>
        <taxon>Moraxellaceae</taxon>
        <taxon>Acinetobacter</taxon>
    </lineage>
</organism>
<dbReference type="RefSeq" id="WP_023271631.1">
    <property type="nucleotide sequence ID" value="NZ_KI530712.1"/>
</dbReference>
<dbReference type="EMBL" id="AYER01000001">
    <property type="protein sequence ID" value="ESK41038.1"/>
    <property type="molecule type" value="Genomic_DNA"/>
</dbReference>
<keyword evidence="2" id="KW-1185">Reference proteome</keyword>
<evidence type="ECO:0000313" key="2">
    <source>
        <dbReference type="Proteomes" id="UP000023785"/>
    </source>
</evidence>
<reference evidence="1 2" key="1">
    <citation type="submission" date="2013-10" db="EMBL/GenBank/DDBJ databases">
        <title>The Genome Sequence of Acinetobacter nectaris CIP 110549.</title>
        <authorList>
            <consortium name="The Broad Institute Genomics Platform"/>
            <consortium name="The Broad Institute Genome Sequencing Center for Infectious Disease"/>
            <person name="Cerqueira G."/>
            <person name="Feldgarden M."/>
            <person name="Courvalin P."/>
            <person name="Grillot-Courvalin C."/>
            <person name="Clermont D."/>
            <person name="Rocha E."/>
            <person name="Yoon E.-J."/>
            <person name="Nemec A."/>
            <person name="Young S.K."/>
            <person name="Zeng Q."/>
            <person name="Gargeya S."/>
            <person name="Fitzgerald M."/>
            <person name="Abouelleil A."/>
            <person name="Alvarado L."/>
            <person name="Berlin A.M."/>
            <person name="Chapman S.B."/>
            <person name="Gainer-Dewar J."/>
            <person name="Goldberg J."/>
            <person name="Gnerre S."/>
            <person name="Griggs A."/>
            <person name="Gujja S."/>
            <person name="Hansen M."/>
            <person name="Howarth C."/>
            <person name="Imamovic A."/>
            <person name="Ireland A."/>
            <person name="Larimer J."/>
            <person name="McCowan C."/>
            <person name="Murphy C."/>
            <person name="Pearson M."/>
            <person name="Poon T.W."/>
            <person name="Priest M."/>
            <person name="Roberts A."/>
            <person name="Saif S."/>
            <person name="Shea T."/>
            <person name="Sykes S."/>
            <person name="Wortman J."/>
            <person name="Nusbaum C."/>
            <person name="Birren B."/>
        </authorList>
    </citation>
    <scope>NUCLEOTIDE SEQUENCE [LARGE SCALE GENOMIC DNA]</scope>
    <source>
        <strain evidence="1 2">CIP 110549</strain>
    </source>
</reference>
<dbReference type="eggNOG" id="ENOG5031S11">
    <property type="taxonomic scope" value="Bacteria"/>
</dbReference>
<dbReference type="STRING" id="1392540.P256_00023"/>
<gene>
    <name evidence="1" type="ORF">P256_00023</name>
</gene>
<name>V2TG78_9GAMM</name>
<accession>V2TG78</accession>
<dbReference type="OrthoDB" id="5892231at2"/>
<dbReference type="Proteomes" id="UP000023785">
    <property type="component" value="Unassembled WGS sequence"/>
</dbReference>
<protein>
    <submittedName>
        <fullName evidence="1">Uncharacterized protein</fullName>
    </submittedName>
</protein>
<dbReference type="HOGENOM" id="CLU_193471_0_0_6"/>
<comment type="caution">
    <text evidence="1">The sequence shown here is derived from an EMBL/GenBank/DDBJ whole genome shotgun (WGS) entry which is preliminary data.</text>
</comment>